<comment type="caution">
    <text evidence="1">The sequence shown here is derived from an EMBL/GenBank/DDBJ whole genome shotgun (WGS) entry which is preliminary data.</text>
</comment>
<protein>
    <submittedName>
        <fullName evidence="1">Uncharacterized protein</fullName>
    </submittedName>
</protein>
<evidence type="ECO:0000313" key="2">
    <source>
        <dbReference type="Proteomes" id="UP001157502"/>
    </source>
</evidence>
<dbReference type="Proteomes" id="UP001157502">
    <property type="component" value="Chromosome 5"/>
</dbReference>
<gene>
    <name evidence="1" type="ORF">DPEC_G00062240</name>
</gene>
<dbReference type="EMBL" id="CM055732">
    <property type="protein sequence ID" value="KAJ8011821.1"/>
    <property type="molecule type" value="Genomic_DNA"/>
</dbReference>
<organism evidence="1 2">
    <name type="scientific">Dallia pectoralis</name>
    <name type="common">Alaska blackfish</name>
    <dbReference type="NCBI Taxonomy" id="75939"/>
    <lineage>
        <taxon>Eukaryota</taxon>
        <taxon>Metazoa</taxon>
        <taxon>Chordata</taxon>
        <taxon>Craniata</taxon>
        <taxon>Vertebrata</taxon>
        <taxon>Euteleostomi</taxon>
        <taxon>Actinopterygii</taxon>
        <taxon>Neopterygii</taxon>
        <taxon>Teleostei</taxon>
        <taxon>Protacanthopterygii</taxon>
        <taxon>Esociformes</taxon>
        <taxon>Umbridae</taxon>
        <taxon>Dallia</taxon>
    </lineage>
</organism>
<reference evidence="1" key="1">
    <citation type="submission" date="2021-05" db="EMBL/GenBank/DDBJ databases">
        <authorList>
            <person name="Pan Q."/>
            <person name="Jouanno E."/>
            <person name="Zahm M."/>
            <person name="Klopp C."/>
            <person name="Cabau C."/>
            <person name="Louis A."/>
            <person name="Berthelot C."/>
            <person name="Parey E."/>
            <person name="Roest Crollius H."/>
            <person name="Montfort J."/>
            <person name="Robinson-Rechavi M."/>
            <person name="Bouchez O."/>
            <person name="Lampietro C."/>
            <person name="Lopez Roques C."/>
            <person name="Donnadieu C."/>
            <person name="Postlethwait J."/>
            <person name="Bobe J."/>
            <person name="Dillon D."/>
            <person name="Chandos A."/>
            <person name="von Hippel F."/>
            <person name="Guiguen Y."/>
        </authorList>
    </citation>
    <scope>NUCLEOTIDE SEQUENCE</scope>
    <source>
        <strain evidence="1">YG-Jan2019</strain>
    </source>
</reference>
<name>A0ACC2H7E4_DALPE</name>
<keyword evidence="2" id="KW-1185">Reference proteome</keyword>
<proteinExistence type="predicted"/>
<evidence type="ECO:0000313" key="1">
    <source>
        <dbReference type="EMBL" id="KAJ8011821.1"/>
    </source>
</evidence>
<sequence length="111" mass="12230">MVVHRVKPIVSTSSCDFDTELHENGPLPYSREKKHISDEPDAAAPEAENNINPELASFLPAPTETRDDTEESNEQVGELLETCPGNSPRRPVLKKYPLQTSGMQKRAGLSS</sequence>
<accession>A0ACC2H7E4</accession>